<reference evidence="2" key="1">
    <citation type="journal article" date="2018" name="Nat. Microbiol.">
        <title>Leveraging single-cell genomics to expand the fungal tree of life.</title>
        <authorList>
            <person name="Ahrendt S.R."/>
            <person name="Quandt C.A."/>
            <person name="Ciobanu D."/>
            <person name="Clum A."/>
            <person name="Salamov A."/>
            <person name="Andreopoulos B."/>
            <person name="Cheng J.F."/>
            <person name="Woyke T."/>
            <person name="Pelin A."/>
            <person name="Henrissat B."/>
            <person name="Reynolds N.K."/>
            <person name="Benny G.L."/>
            <person name="Smith M.E."/>
            <person name="James T.Y."/>
            <person name="Grigoriev I.V."/>
        </authorList>
    </citation>
    <scope>NUCLEOTIDE SEQUENCE [LARGE SCALE GENOMIC DNA]</scope>
</reference>
<dbReference type="Proteomes" id="UP000267251">
    <property type="component" value="Unassembled WGS sequence"/>
</dbReference>
<dbReference type="OrthoDB" id="10493528at2759"/>
<accession>A0A4P9Y474</accession>
<evidence type="ECO:0008006" key="3">
    <source>
        <dbReference type="Google" id="ProtNLM"/>
    </source>
</evidence>
<keyword evidence="2" id="KW-1185">Reference proteome</keyword>
<gene>
    <name evidence="1" type="ORF">BJ684DRAFT_15888</name>
</gene>
<sequence length="394" mass="42591">MSSPTPPPDMPDVSIEELRASSASSQTSPLLYLALLLPFLSLLIPYSISPEGAPKADGIGPWGASRLETWTYILTTETRSILVRPGMYRGAEKGEGYAFVLVARSDRPKTHYTQYPLASLTSLDGVSEWAFGMGEHCRFSNRGFILDADSSSQLDGVGLQAQVNLADPAPFPGSIFHPTIMGPWSYFPSDQSHALIAGTSRVSGWVWGRDDNDGNSSLSEESTLSLTKTWGTSFPKHGLSLTLSHIESLPGAFLMLEYTKDVTSGWKIFKSPCISILSIPGRALINLSSYTLSSAQWRVNEGGGGDRTLQLTSMTKSTQLNITFPSLNQFSSISLFEGEGSKGVRSEDPRIYAHVPIHISLHQAGYSPLDIEASRGLFEVIGNGPGNLFPPTPS</sequence>
<evidence type="ECO:0000313" key="1">
    <source>
        <dbReference type="EMBL" id="RKP13737.1"/>
    </source>
</evidence>
<name>A0A4P9Y474_9FUNG</name>
<dbReference type="EMBL" id="KZ987954">
    <property type="protein sequence ID" value="RKP13737.1"/>
    <property type="molecule type" value="Genomic_DNA"/>
</dbReference>
<proteinExistence type="predicted"/>
<organism evidence="1 2">
    <name type="scientific">Piptocephalis cylindrospora</name>
    <dbReference type="NCBI Taxonomy" id="1907219"/>
    <lineage>
        <taxon>Eukaryota</taxon>
        <taxon>Fungi</taxon>
        <taxon>Fungi incertae sedis</taxon>
        <taxon>Zoopagomycota</taxon>
        <taxon>Zoopagomycotina</taxon>
        <taxon>Zoopagomycetes</taxon>
        <taxon>Zoopagales</taxon>
        <taxon>Piptocephalidaceae</taxon>
        <taxon>Piptocephalis</taxon>
    </lineage>
</organism>
<protein>
    <recommendedName>
        <fullName evidence="3">AttH domain-containing protein</fullName>
    </recommendedName>
</protein>
<dbReference type="AlphaFoldDB" id="A0A4P9Y474"/>
<evidence type="ECO:0000313" key="2">
    <source>
        <dbReference type="Proteomes" id="UP000267251"/>
    </source>
</evidence>